<sequence>MLRWQIAIQEYGGNLTIVHRDGNIHKNADGLSRWPLPKNIDNPAYVPEEASQQIPIEGISVTDLNTTFFEEFRSSYTHDWDEVWKTSYDQGRFHLLDDIIYHRTKHTCVMTVVDRSLINLVLKECLDSPFSGHLSEDRTREKVKTCIWWPMWQKDVSEYCKNCDRCQKGNKSTGKRLGNMIKIQEPSSPWEIVHMDSVTGLPPGGDRSYNSCRVIVDRISKTPIFLPCHKDDTAMHTALLICNRVVSWTGIFTNIISDRDPKFTSVLWTNLHQLFGTKLSCSTAYHPQTDGLAERMIQTLEDMVRRVCAYGLEFKDCDGFTHDWCTLLPALELAYKTSIHASTNQTPAILEKASNPKLPQDSLRKDLIQIHPTAASFKGMLDKARKHEVRCMEDSFSYAKYKWDKHMQLQISKWGT</sequence>
<dbReference type="GO" id="GO:0003723">
    <property type="term" value="F:RNA binding"/>
    <property type="evidence" value="ECO:0007669"/>
    <property type="project" value="UniProtKB-KW"/>
</dbReference>
<dbReference type="GO" id="GO:0015074">
    <property type="term" value="P:DNA integration"/>
    <property type="evidence" value="ECO:0007669"/>
    <property type="project" value="InterPro"/>
</dbReference>
<dbReference type="PANTHER" id="PTHR37984">
    <property type="entry name" value="PROTEIN CBG26694"/>
    <property type="match status" value="1"/>
</dbReference>
<feature type="domain" description="Integrase catalytic" evidence="2">
    <location>
        <begin position="185"/>
        <end position="355"/>
    </location>
</feature>
<protein>
    <recommendedName>
        <fullName evidence="2">Integrase catalytic domain-containing protein</fullName>
    </recommendedName>
</protein>
<dbReference type="Gene3D" id="1.10.340.70">
    <property type="match status" value="1"/>
</dbReference>
<dbReference type="InterPro" id="IPR041588">
    <property type="entry name" value="Integrase_H2C2"/>
</dbReference>
<dbReference type="AlphaFoldDB" id="A0A9Q3QBT9"/>
<dbReference type="PROSITE" id="PS50994">
    <property type="entry name" value="INTEGRASE"/>
    <property type="match status" value="1"/>
</dbReference>
<dbReference type="PANTHER" id="PTHR37984:SF5">
    <property type="entry name" value="PROTEIN NYNRIN-LIKE"/>
    <property type="match status" value="1"/>
</dbReference>
<dbReference type="GO" id="GO:0005634">
    <property type="term" value="C:nucleus"/>
    <property type="evidence" value="ECO:0007669"/>
    <property type="project" value="UniProtKB-ARBA"/>
</dbReference>
<dbReference type="Gene3D" id="3.30.420.10">
    <property type="entry name" value="Ribonuclease H-like superfamily/Ribonuclease H"/>
    <property type="match status" value="1"/>
</dbReference>
<name>A0A9Q3QBT9_9BASI</name>
<dbReference type="FunFam" id="1.10.340.70:FF:000001">
    <property type="entry name" value="Retrovirus-related Pol polyprotein from transposon gypsy-like Protein"/>
    <property type="match status" value="1"/>
</dbReference>
<keyword evidence="4" id="KW-1185">Reference proteome</keyword>
<dbReference type="OrthoDB" id="2595244at2759"/>
<dbReference type="SUPFAM" id="SSF53098">
    <property type="entry name" value="Ribonuclease H-like"/>
    <property type="match status" value="1"/>
</dbReference>
<dbReference type="Proteomes" id="UP000765509">
    <property type="component" value="Unassembled WGS sequence"/>
</dbReference>
<dbReference type="InterPro" id="IPR001584">
    <property type="entry name" value="Integrase_cat-core"/>
</dbReference>
<dbReference type="InterPro" id="IPR012337">
    <property type="entry name" value="RNaseH-like_sf"/>
</dbReference>
<keyword evidence="1" id="KW-0694">RNA-binding</keyword>
<dbReference type="InterPro" id="IPR036397">
    <property type="entry name" value="RNaseH_sf"/>
</dbReference>
<reference evidence="3" key="1">
    <citation type="submission" date="2021-03" db="EMBL/GenBank/DDBJ databases">
        <title>Draft genome sequence of rust myrtle Austropuccinia psidii MF-1, a brazilian biotype.</title>
        <authorList>
            <person name="Quecine M.C."/>
            <person name="Pachon D.M.R."/>
            <person name="Bonatelli M.L."/>
            <person name="Correr F.H."/>
            <person name="Franceschini L.M."/>
            <person name="Leite T.F."/>
            <person name="Margarido G.R.A."/>
            <person name="Almeida C.A."/>
            <person name="Ferrarezi J.A."/>
            <person name="Labate C.A."/>
        </authorList>
    </citation>
    <scope>NUCLEOTIDE SEQUENCE</scope>
    <source>
        <strain evidence="3">MF-1</strain>
    </source>
</reference>
<evidence type="ECO:0000259" key="2">
    <source>
        <dbReference type="PROSITE" id="PS50994"/>
    </source>
</evidence>
<dbReference type="InterPro" id="IPR050951">
    <property type="entry name" value="Retrovirus_Pol_polyprotein"/>
</dbReference>
<organism evidence="3 4">
    <name type="scientific">Austropuccinia psidii MF-1</name>
    <dbReference type="NCBI Taxonomy" id="1389203"/>
    <lineage>
        <taxon>Eukaryota</taxon>
        <taxon>Fungi</taxon>
        <taxon>Dikarya</taxon>
        <taxon>Basidiomycota</taxon>
        <taxon>Pucciniomycotina</taxon>
        <taxon>Pucciniomycetes</taxon>
        <taxon>Pucciniales</taxon>
        <taxon>Sphaerophragmiaceae</taxon>
        <taxon>Austropuccinia</taxon>
    </lineage>
</organism>
<evidence type="ECO:0000313" key="4">
    <source>
        <dbReference type="Proteomes" id="UP000765509"/>
    </source>
</evidence>
<accession>A0A9Q3QBT9</accession>
<evidence type="ECO:0000256" key="1">
    <source>
        <dbReference type="ARBA" id="ARBA00022884"/>
    </source>
</evidence>
<dbReference type="EMBL" id="AVOT02136790">
    <property type="protein sequence ID" value="MBW0590062.1"/>
    <property type="molecule type" value="Genomic_DNA"/>
</dbReference>
<dbReference type="Pfam" id="PF17921">
    <property type="entry name" value="Integrase_H2C2"/>
    <property type="match status" value="1"/>
</dbReference>
<evidence type="ECO:0000313" key="3">
    <source>
        <dbReference type="EMBL" id="MBW0590062.1"/>
    </source>
</evidence>
<gene>
    <name evidence="3" type="ORF">O181_129777</name>
</gene>
<comment type="caution">
    <text evidence="3">The sequence shown here is derived from an EMBL/GenBank/DDBJ whole genome shotgun (WGS) entry which is preliminary data.</text>
</comment>
<proteinExistence type="predicted"/>